<dbReference type="PhylomeDB" id="E9AZ96"/>
<organism evidence="2 3">
    <name type="scientific">Leishmania mexicana (strain MHOM/GT/2001/U1103)</name>
    <dbReference type="NCBI Taxonomy" id="929439"/>
    <lineage>
        <taxon>Eukaryota</taxon>
        <taxon>Discoba</taxon>
        <taxon>Euglenozoa</taxon>
        <taxon>Kinetoplastea</taxon>
        <taxon>Metakinetoplastina</taxon>
        <taxon>Trypanosomatida</taxon>
        <taxon>Trypanosomatidae</taxon>
        <taxon>Leishmaniinae</taxon>
        <taxon>Leishmania</taxon>
    </lineage>
</organism>
<dbReference type="OMA" id="VYNMRWM"/>
<protein>
    <submittedName>
        <fullName evidence="2">Uncharacterized protein</fullName>
    </submittedName>
</protein>
<proteinExistence type="predicted"/>
<gene>
    <name evidence="2" type="ORF">LMXM_27_1930</name>
</gene>
<keyword evidence="1" id="KW-1133">Transmembrane helix</keyword>
<dbReference type="EMBL" id="FR799580">
    <property type="protein sequence ID" value="CBZ28296.1"/>
    <property type="molecule type" value="Genomic_DNA"/>
</dbReference>
<feature type="transmembrane region" description="Helical" evidence="1">
    <location>
        <begin position="117"/>
        <end position="142"/>
    </location>
</feature>
<sequence>MSTHDTEAVAAIPIAVIRPGIRHSTLSMEAREQNHLAIGMSGEKYLVVHPTYSLAPNLYNRRMLSAVLLVLLEVGVFLLVFLGLCTPFITVHKRRYFAMLGGHGGSMTDPPGRNGSLIAYSVLIIVLFVFSLILSIVVALCVRCDQRARVGEELFNRELLVLYGAQVHDDGRVYSASGEPSAFKDEGMWGPCCGFEVNERSRRSRNTRFSCLQCFMLTLSLILQSGTVYNMRWMHSIAVASGETVTYGKGFCETLFALVLRVLQLLFYGYMAFHMLYIGSHRNMPRCQLIHASRSRAVDILPTQDEAASSGDQLAKANSATDYLSKPRYSAADREGDREMEIIPNSQTTLNSCS</sequence>
<evidence type="ECO:0000256" key="1">
    <source>
        <dbReference type="SAM" id="Phobius"/>
    </source>
</evidence>
<dbReference type="RefSeq" id="XP_003876768.1">
    <property type="nucleotide sequence ID" value="XM_003876719.1"/>
</dbReference>
<dbReference type="OrthoDB" id="261530at2759"/>
<evidence type="ECO:0000313" key="2">
    <source>
        <dbReference type="EMBL" id="CBZ28296.1"/>
    </source>
</evidence>
<keyword evidence="3" id="KW-1185">Reference proteome</keyword>
<keyword evidence="1" id="KW-0472">Membrane</keyword>
<dbReference type="GeneID" id="13449750"/>
<dbReference type="VEuPathDB" id="TriTrypDB:LmxM.27.1930"/>
<accession>E9AZ96</accession>
<dbReference type="AlphaFoldDB" id="E9AZ96"/>
<name>E9AZ96_LEIMU</name>
<feature type="transmembrane region" description="Helical" evidence="1">
    <location>
        <begin position="66"/>
        <end position="89"/>
    </location>
</feature>
<feature type="transmembrane region" description="Helical" evidence="1">
    <location>
        <begin position="255"/>
        <end position="278"/>
    </location>
</feature>
<dbReference type="KEGG" id="lmi:LMXM_27_1930"/>
<reference evidence="2 3" key="1">
    <citation type="journal article" date="2011" name="Genome Res.">
        <title>Chromosome and gene copy number variation allow major structural change between species and strains of Leishmania.</title>
        <authorList>
            <person name="Rogers M.B."/>
            <person name="Hilley J.D."/>
            <person name="Dickens N.J."/>
            <person name="Wilkes J."/>
            <person name="Bates P.A."/>
            <person name="Depledge D.P."/>
            <person name="Harris D."/>
            <person name="Her Y."/>
            <person name="Herzyk P."/>
            <person name="Imamura H."/>
            <person name="Otto T.D."/>
            <person name="Sanders M."/>
            <person name="Seeger K."/>
            <person name="Dujardin J.C."/>
            <person name="Berriman M."/>
            <person name="Smith D.F."/>
            <person name="Hertz-Fowler C."/>
            <person name="Mottram J.C."/>
        </authorList>
    </citation>
    <scope>NUCLEOTIDE SEQUENCE [LARGE SCALE GENOMIC DNA]</scope>
    <source>
        <strain evidence="2 3">MHOM/GT/2001/U1103</strain>
    </source>
</reference>
<keyword evidence="1" id="KW-0812">Transmembrane</keyword>
<dbReference type="Proteomes" id="UP000007259">
    <property type="component" value="Chromosome 27"/>
</dbReference>
<evidence type="ECO:0000313" key="3">
    <source>
        <dbReference type="Proteomes" id="UP000007259"/>
    </source>
</evidence>
<feature type="transmembrane region" description="Helical" evidence="1">
    <location>
        <begin position="209"/>
        <end position="229"/>
    </location>
</feature>